<dbReference type="AlphaFoldDB" id="A0A7J7KAJ4"/>
<name>A0A7J7KAJ4_BUGNE</name>
<keyword evidence="1" id="KW-1133">Transmembrane helix</keyword>
<dbReference type="EMBL" id="VXIV02000979">
    <property type="protein sequence ID" value="KAF6034861.1"/>
    <property type="molecule type" value="Genomic_DNA"/>
</dbReference>
<evidence type="ECO:0000256" key="1">
    <source>
        <dbReference type="SAM" id="Phobius"/>
    </source>
</evidence>
<dbReference type="Proteomes" id="UP000593567">
    <property type="component" value="Unassembled WGS sequence"/>
</dbReference>
<reference evidence="2" key="1">
    <citation type="submission" date="2020-06" db="EMBL/GenBank/DDBJ databases">
        <title>Draft genome of Bugula neritina, a colonial animal packing powerful symbionts and potential medicines.</title>
        <authorList>
            <person name="Rayko M."/>
        </authorList>
    </citation>
    <scope>NUCLEOTIDE SEQUENCE [LARGE SCALE GENOMIC DNA]</scope>
    <source>
        <strain evidence="2">Kwan_BN1</strain>
    </source>
</reference>
<gene>
    <name evidence="2" type="ORF">EB796_006837</name>
</gene>
<feature type="transmembrane region" description="Helical" evidence="1">
    <location>
        <begin position="46"/>
        <end position="70"/>
    </location>
</feature>
<comment type="caution">
    <text evidence="2">The sequence shown here is derived from an EMBL/GenBank/DDBJ whole genome shotgun (WGS) entry which is preliminary data.</text>
</comment>
<evidence type="ECO:0000313" key="3">
    <source>
        <dbReference type="Proteomes" id="UP000593567"/>
    </source>
</evidence>
<accession>A0A7J7KAJ4</accession>
<organism evidence="2 3">
    <name type="scientific">Bugula neritina</name>
    <name type="common">Brown bryozoan</name>
    <name type="synonym">Sertularia neritina</name>
    <dbReference type="NCBI Taxonomy" id="10212"/>
    <lineage>
        <taxon>Eukaryota</taxon>
        <taxon>Metazoa</taxon>
        <taxon>Spiralia</taxon>
        <taxon>Lophotrochozoa</taxon>
        <taxon>Bryozoa</taxon>
        <taxon>Gymnolaemata</taxon>
        <taxon>Cheilostomatida</taxon>
        <taxon>Flustrina</taxon>
        <taxon>Buguloidea</taxon>
        <taxon>Bugulidae</taxon>
        <taxon>Bugula</taxon>
    </lineage>
</organism>
<keyword evidence="1" id="KW-0812">Transmembrane</keyword>
<keyword evidence="3" id="KW-1185">Reference proteome</keyword>
<keyword evidence="1" id="KW-0472">Membrane</keyword>
<protein>
    <submittedName>
        <fullName evidence="2">Uncharacterized protein</fullName>
    </submittedName>
</protein>
<sequence length="73" mass="8381">MGLWLCSTFFLLPKLISTSCFLISTYYPFLSTLLPVPLYLLPPSSLLTTPFLSTYYPFLSTYCPFLLYLLPLL</sequence>
<proteinExistence type="predicted"/>
<evidence type="ECO:0000313" key="2">
    <source>
        <dbReference type="EMBL" id="KAF6034861.1"/>
    </source>
</evidence>